<proteinExistence type="predicted"/>
<gene>
    <name evidence="2" type="ORF">ATI53_1002223</name>
</gene>
<organism evidence="2 3">
    <name type="scientific">Salipiger aestuarii</name>
    <dbReference type="NCBI Taxonomy" id="568098"/>
    <lineage>
        <taxon>Bacteria</taxon>
        <taxon>Pseudomonadati</taxon>
        <taxon>Pseudomonadota</taxon>
        <taxon>Alphaproteobacteria</taxon>
        <taxon>Rhodobacterales</taxon>
        <taxon>Roseobacteraceae</taxon>
        <taxon>Salipiger</taxon>
    </lineage>
</organism>
<accession>A0A327YPZ2</accession>
<comment type="caution">
    <text evidence="2">The sequence shown here is derived from an EMBL/GenBank/DDBJ whole genome shotgun (WGS) entry which is preliminary data.</text>
</comment>
<evidence type="ECO:0000313" key="2">
    <source>
        <dbReference type="EMBL" id="RAK23043.1"/>
    </source>
</evidence>
<feature type="compositionally biased region" description="Polar residues" evidence="1">
    <location>
        <begin position="22"/>
        <end position="45"/>
    </location>
</feature>
<feature type="compositionally biased region" description="Polar residues" evidence="1">
    <location>
        <begin position="1"/>
        <end position="12"/>
    </location>
</feature>
<name>A0A327YPZ2_9RHOB</name>
<dbReference type="EMBL" id="QLMG01000002">
    <property type="protein sequence ID" value="RAK23043.1"/>
    <property type="molecule type" value="Genomic_DNA"/>
</dbReference>
<dbReference type="AlphaFoldDB" id="A0A327YPZ2"/>
<sequence length="220" mass="24696">MRMTGEMTSTACRTAPRKRGSEVTSISHSRGWSRQRTGSACSVQRPSAPMSPRAIGTDDTSSLARGSHALGWQDVRRRRGRRVDNPPWRPRRWTRSVRQTGSELVLLFGQPENRDAYVVPPREVFRAFWIFPANSASADLCRLAERHQSLTTNLVGCRKLVLPTMINAWQISRKKGDHRCHPVRVRVFSSSGRLSSVMPLHETLAGIQPRSGTQISRCPG</sequence>
<reference evidence="2 3" key="1">
    <citation type="submission" date="2018-06" db="EMBL/GenBank/DDBJ databases">
        <title>Genomic Encyclopedia of Archaeal and Bacterial Type Strains, Phase II (KMG-II): from individual species to whole genera.</title>
        <authorList>
            <person name="Goeker M."/>
        </authorList>
    </citation>
    <scope>NUCLEOTIDE SEQUENCE [LARGE SCALE GENOMIC DNA]</scope>
    <source>
        <strain evidence="2 3">DSM 22011</strain>
    </source>
</reference>
<protein>
    <submittedName>
        <fullName evidence="2">Uncharacterized protein</fullName>
    </submittedName>
</protein>
<evidence type="ECO:0000313" key="3">
    <source>
        <dbReference type="Proteomes" id="UP000249165"/>
    </source>
</evidence>
<keyword evidence="3" id="KW-1185">Reference proteome</keyword>
<evidence type="ECO:0000256" key="1">
    <source>
        <dbReference type="SAM" id="MobiDB-lite"/>
    </source>
</evidence>
<dbReference type="Proteomes" id="UP000249165">
    <property type="component" value="Unassembled WGS sequence"/>
</dbReference>
<feature type="region of interest" description="Disordered" evidence="1">
    <location>
        <begin position="1"/>
        <end position="71"/>
    </location>
</feature>